<evidence type="ECO:0008006" key="3">
    <source>
        <dbReference type="Google" id="ProtNLM"/>
    </source>
</evidence>
<dbReference type="InterPro" id="IPR007841">
    <property type="entry name" value="UPF0210"/>
</dbReference>
<dbReference type="EMBL" id="AP012029">
    <property type="protein sequence ID" value="BAJ64673.1"/>
    <property type="molecule type" value="Genomic_DNA"/>
</dbReference>
<protein>
    <recommendedName>
        <fullName evidence="3">DUF711 family protein</fullName>
    </recommendedName>
</protein>
<dbReference type="OrthoDB" id="9763001at2"/>
<dbReference type="RefSeq" id="WP_013561027.1">
    <property type="nucleotide sequence ID" value="NC_014960.1"/>
</dbReference>
<dbReference type="AlphaFoldDB" id="E8N0C4"/>
<dbReference type="STRING" id="926569.ANT_26470"/>
<dbReference type="Proteomes" id="UP000008922">
    <property type="component" value="Chromosome"/>
</dbReference>
<dbReference type="InParanoid" id="E8N0C4"/>
<name>E8N0C4_ANATU</name>
<gene>
    <name evidence="1" type="ordered locus">ANT_26470</name>
</gene>
<proteinExistence type="predicted"/>
<dbReference type="HOGENOM" id="CLU_045053_0_0_0"/>
<sequence length="405" mass="43463">MKVRSVTCFFDPRSAQGYAHLDRLARLAQEAQTLFNNAGIEVQTTRLATVPFPLLYPTEEIGNAVRLAQSLEADARERGFSYLSLGPALPRFPASYDLIVPMLEATQNVFFGGVIATNTEGLSLPAVRACAQIIHRAAGLSPDGFANLRFGALANVNAHTPFFPAAYHNGERPAFALAVESADLALEALRRATSLQDARQRLITALEDTATRLTARATHLSQQFEVEFKGLDFSFAPYPADWCSLAGALETLGLPALGQAGSVASAAFLADALDRGRWLKTGFNGLMLPVLEDSILAKRAAQETLGVKDLLLYSCMCGAGLDTLPLPGDATPEQLEGVLLDIGAISLRLNKSLIARLLPVPGKHAGEAVQWDFEYFAPSRVMALPAAPLKGLLKGDEVVNIQPRP</sequence>
<dbReference type="eggNOG" id="COG2848">
    <property type="taxonomic scope" value="Bacteria"/>
</dbReference>
<evidence type="ECO:0000313" key="2">
    <source>
        <dbReference type="Proteomes" id="UP000008922"/>
    </source>
</evidence>
<organism evidence="1 2">
    <name type="scientific">Anaerolinea thermophila (strain DSM 14523 / JCM 11388 / NBRC 100420 / UNI-1)</name>
    <dbReference type="NCBI Taxonomy" id="926569"/>
    <lineage>
        <taxon>Bacteria</taxon>
        <taxon>Bacillati</taxon>
        <taxon>Chloroflexota</taxon>
        <taxon>Anaerolineae</taxon>
        <taxon>Anaerolineales</taxon>
        <taxon>Anaerolineaceae</taxon>
        <taxon>Anaerolinea</taxon>
    </lineage>
</organism>
<dbReference type="Gene3D" id="3.20.70.20">
    <property type="match status" value="1"/>
</dbReference>
<dbReference type="SUPFAM" id="SSF51998">
    <property type="entry name" value="PFL-like glycyl radical enzymes"/>
    <property type="match status" value="1"/>
</dbReference>
<evidence type="ECO:0000313" key="1">
    <source>
        <dbReference type="EMBL" id="BAJ64673.1"/>
    </source>
</evidence>
<dbReference type="PANTHER" id="PTHR37560:SF2">
    <property type="entry name" value="DUF711 DOMAIN-CONTAINING PROTEIN"/>
    <property type="match status" value="1"/>
</dbReference>
<reference evidence="1 2" key="1">
    <citation type="submission" date="2010-12" db="EMBL/GenBank/DDBJ databases">
        <title>Whole genome sequence of Anaerolinea thermophila UNI-1.</title>
        <authorList>
            <person name="Narita-Yamada S."/>
            <person name="Kishi E."/>
            <person name="Watanabe Y."/>
            <person name="Takasaki K."/>
            <person name="Ankai A."/>
            <person name="Oguchi A."/>
            <person name="Fukui S."/>
            <person name="Takahashi M."/>
            <person name="Yashiro I."/>
            <person name="Hosoyama A."/>
            <person name="Sekiguchi Y."/>
            <person name="Hanada S."/>
            <person name="Fujita N."/>
        </authorList>
    </citation>
    <scope>NUCLEOTIDE SEQUENCE [LARGE SCALE GENOMIC DNA]</scope>
    <source>
        <strain evidence="2">DSM 14523 / JCM 11388 / NBRC 100420 / UNI-1</strain>
    </source>
</reference>
<dbReference type="KEGG" id="atm:ANT_26470"/>
<accession>E8N0C4</accession>
<dbReference type="Pfam" id="PF05167">
    <property type="entry name" value="DUF711"/>
    <property type="match status" value="1"/>
</dbReference>
<keyword evidence="2" id="KW-1185">Reference proteome</keyword>
<dbReference type="PANTHER" id="PTHR37560">
    <property type="entry name" value="UPF0210 PROTEIN SPR0218"/>
    <property type="match status" value="1"/>
</dbReference>